<sequence length="373" mass="41815">MNAFKDIYFAFSGRRVLVTGSTGFKGSWLCLWLKHMGSNVLGLGLEPPSIPSMHDALRLNEVVRHERVDIRSLNQLEKQVQKFQPEIVLHLAAQALVRPSYESPIITLETNIMGTAHLLEACRKCPSVRAVLIVTSDKCYRNNEWVWGYRENDPMGGHDPYSASKGCAELVTMSYIKSFFGLNEYGTSHHVAVGSARAGNAIGGGDWGKDRLIPDCFRALHDNKPIHIRYPSAVRPWQHVLECLSGYLQLAAKLYVEGPQYGCGWNFAPIDMGDIWPVEKIVRRICALWGNGTYVVDKDAQPHEAHMLRLDCTKANIELGWRPRYKVAEALNVTVDWYRAWSANPAPGHMREVTLRQIDAYAAAQTVVNDGVA</sequence>
<dbReference type="Pfam" id="PF16363">
    <property type="entry name" value="GDP_Man_Dehyd"/>
    <property type="match status" value="1"/>
</dbReference>
<dbReference type="NCBIfam" id="TIGR02622">
    <property type="entry name" value="CDP_4_6_dhtase"/>
    <property type="match status" value="1"/>
</dbReference>
<dbReference type="InterPro" id="IPR016040">
    <property type="entry name" value="NAD(P)-bd_dom"/>
</dbReference>
<dbReference type="AlphaFoldDB" id="A0AA94HV22"/>
<dbReference type="PANTHER" id="PTHR43000">
    <property type="entry name" value="DTDP-D-GLUCOSE 4,6-DEHYDRATASE-RELATED"/>
    <property type="match status" value="1"/>
</dbReference>
<accession>A0AA94HV22</accession>
<dbReference type="InterPro" id="IPR013445">
    <property type="entry name" value="CDP_4_6_deHydtase"/>
</dbReference>
<protein>
    <submittedName>
        <fullName evidence="2">CDP-glucose 4,6-dehydratase</fullName>
    </submittedName>
</protein>
<organism evidence="2 3">
    <name type="scientific">Desulfovibrio desulfuricans</name>
    <dbReference type="NCBI Taxonomy" id="876"/>
    <lineage>
        <taxon>Bacteria</taxon>
        <taxon>Pseudomonadati</taxon>
        <taxon>Thermodesulfobacteriota</taxon>
        <taxon>Desulfovibrionia</taxon>
        <taxon>Desulfovibrionales</taxon>
        <taxon>Desulfovibrionaceae</taxon>
        <taxon>Desulfovibrio</taxon>
    </lineage>
</organism>
<dbReference type="Gene3D" id="3.40.50.720">
    <property type="entry name" value="NAD(P)-binding Rossmann-like Domain"/>
    <property type="match status" value="1"/>
</dbReference>
<dbReference type="CDD" id="cd05252">
    <property type="entry name" value="CDP_GD_SDR_e"/>
    <property type="match status" value="1"/>
</dbReference>
<evidence type="ECO:0000313" key="3">
    <source>
        <dbReference type="Proteomes" id="UP000182680"/>
    </source>
</evidence>
<comment type="caution">
    <text evidence="2">The sequence shown here is derived from an EMBL/GenBank/DDBJ whole genome shotgun (WGS) entry which is preliminary data.</text>
</comment>
<dbReference type="InterPro" id="IPR036291">
    <property type="entry name" value="NAD(P)-bd_dom_sf"/>
</dbReference>
<reference evidence="3" key="1">
    <citation type="submission" date="2016-11" db="EMBL/GenBank/DDBJ databases">
        <authorList>
            <person name="Jaros S."/>
            <person name="Januszkiewicz K."/>
            <person name="Wedrychowicz H."/>
        </authorList>
    </citation>
    <scope>NUCLEOTIDE SEQUENCE [LARGE SCALE GENOMIC DNA]</scope>
    <source>
        <strain evidence="3">DSM 7057</strain>
    </source>
</reference>
<dbReference type="Proteomes" id="UP000182680">
    <property type="component" value="Unassembled WGS sequence"/>
</dbReference>
<feature type="domain" description="NAD(P)-binding" evidence="1">
    <location>
        <begin position="17"/>
        <end position="331"/>
    </location>
</feature>
<proteinExistence type="predicted"/>
<dbReference type="RefSeq" id="WP_072312350.1">
    <property type="nucleotide sequence ID" value="NZ_FPIW01000059.1"/>
</dbReference>
<gene>
    <name evidence="2" type="ORF">SAMN02910291_02407</name>
</gene>
<evidence type="ECO:0000259" key="1">
    <source>
        <dbReference type="Pfam" id="PF16363"/>
    </source>
</evidence>
<dbReference type="SUPFAM" id="SSF51735">
    <property type="entry name" value="NAD(P)-binding Rossmann-fold domains"/>
    <property type="match status" value="1"/>
</dbReference>
<evidence type="ECO:0000313" key="2">
    <source>
        <dbReference type="EMBL" id="SFW66895.1"/>
    </source>
</evidence>
<dbReference type="Gene3D" id="3.90.25.10">
    <property type="entry name" value="UDP-galactose 4-epimerase, domain 1"/>
    <property type="match status" value="1"/>
</dbReference>
<dbReference type="EMBL" id="FPIW01000059">
    <property type="protein sequence ID" value="SFW66895.1"/>
    <property type="molecule type" value="Genomic_DNA"/>
</dbReference>
<name>A0AA94HV22_DESDE</name>